<dbReference type="Gene3D" id="3.40.50.300">
    <property type="entry name" value="P-loop containing nucleotide triphosphate hydrolases"/>
    <property type="match status" value="1"/>
</dbReference>
<reference evidence="1" key="1">
    <citation type="submission" date="2019-03" db="EMBL/GenBank/DDBJ databases">
        <title>Single cell metagenomics reveals metabolic interactions within the superorganism composed of flagellate Streblomastix strix and complex community of Bacteroidetes bacteria on its surface.</title>
        <authorList>
            <person name="Treitli S.C."/>
            <person name="Kolisko M."/>
            <person name="Husnik F."/>
            <person name="Keeling P."/>
            <person name="Hampl V."/>
        </authorList>
    </citation>
    <scope>NUCLEOTIDE SEQUENCE</scope>
    <source>
        <strain evidence="1">STM</strain>
    </source>
</reference>
<gene>
    <name evidence="1" type="ORF">EZS27_013883</name>
</gene>
<organism evidence="1">
    <name type="scientific">termite gut metagenome</name>
    <dbReference type="NCBI Taxonomy" id="433724"/>
    <lineage>
        <taxon>unclassified sequences</taxon>
        <taxon>metagenomes</taxon>
        <taxon>organismal metagenomes</taxon>
    </lineage>
</organism>
<dbReference type="AlphaFoldDB" id="A0A5J4RWF0"/>
<feature type="non-terminal residue" evidence="1">
    <location>
        <position position="31"/>
    </location>
</feature>
<comment type="caution">
    <text evidence="1">The sequence shown here is derived from an EMBL/GenBank/DDBJ whole genome shotgun (WGS) entry which is preliminary data.</text>
</comment>
<name>A0A5J4RWF0_9ZZZZ</name>
<dbReference type="InterPro" id="IPR027417">
    <property type="entry name" value="P-loop_NTPase"/>
</dbReference>
<protein>
    <submittedName>
        <fullName evidence="1">UvrABC system protein A</fullName>
    </submittedName>
</protein>
<accession>A0A5J4RWF0</accession>
<dbReference type="EMBL" id="SNRY01000645">
    <property type="protein sequence ID" value="KAA6338069.1"/>
    <property type="molecule type" value="Genomic_DNA"/>
</dbReference>
<evidence type="ECO:0000313" key="1">
    <source>
        <dbReference type="EMBL" id="KAA6338069.1"/>
    </source>
</evidence>
<proteinExistence type="predicted"/>
<sequence length="31" mass="3474">MSDSKYISIKGARVNNLKSIDVDIPRNKLVV</sequence>